<comment type="caution">
    <text evidence="1">The sequence shown here is derived from an EMBL/GenBank/DDBJ whole genome shotgun (WGS) entry which is preliminary data.</text>
</comment>
<accession>A0A9D4U663</accession>
<reference evidence="1" key="1">
    <citation type="submission" date="2021-01" db="EMBL/GenBank/DDBJ databases">
        <title>Adiantum capillus-veneris genome.</title>
        <authorList>
            <person name="Fang Y."/>
            <person name="Liao Q."/>
        </authorList>
    </citation>
    <scope>NUCLEOTIDE SEQUENCE</scope>
    <source>
        <strain evidence="1">H3</strain>
        <tissue evidence="1">Leaf</tissue>
    </source>
</reference>
<name>A0A9D4U663_ADICA</name>
<dbReference type="Proteomes" id="UP000886520">
    <property type="component" value="Chromosome 22"/>
</dbReference>
<sequence>MCKLKRSMRLRANLLQPLKDVVTIYTRHDCLEELTSNEKLFFRLSRVLLKFPKDIDWVLCHFCFWQKKTVDNATDSSSTRGRSWALVASIILLKAVEVLPALGEVLKAGRSLLITDIKESMCQHPKFKALHERSIYLHTCPF</sequence>
<dbReference type="OrthoDB" id="276261at2759"/>
<dbReference type="InterPro" id="IPR036187">
    <property type="entry name" value="DNA_mismatch_repair_MutS_sf"/>
</dbReference>
<evidence type="ECO:0000313" key="1">
    <source>
        <dbReference type="EMBL" id="KAI5062102.1"/>
    </source>
</evidence>
<evidence type="ECO:0000313" key="2">
    <source>
        <dbReference type="Proteomes" id="UP000886520"/>
    </source>
</evidence>
<dbReference type="SUPFAM" id="SSF48334">
    <property type="entry name" value="DNA repair protein MutS, domain III"/>
    <property type="match status" value="1"/>
</dbReference>
<organism evidence="1 2">
    <name type="scientific">Adiantum capillus-veneris</name>
    <name type="common">Maidenhair fern</name>
    <dbReference type="NCBI Taxonomy" id="13818"/>
    <lineage>
        <taxon>Eukaryota</taxon>
        <taxon>Viridiplantae</taxon>
        <taxon>Streptophyta</taxon>
        <taxon>Embryophyta</taxon>
        <taxon>Tracheophyta</taxon>
        <taxon>Polypodiopsida</taxon>
        <taxon>Polypodiidae</taxon>
        <taxon>Polypodiales</taxon>
        <taxon>Pteridineae</taxon>
        <taxon>Pteridaceae</taxon>
        <taxon>Vittarioideae</taxon>
        <taxon>Adiantum</taxon>
    </lineage>
</organism>
<dbReference type="AlphaFoldDB" id="A0A9D4U663"/>
<protein>
    <submittedName>
        <fullName evidence="1">Uncharacterized protein</fullName>
    </submittedName>
</protein>
<dbReference type="Gene3D" id="1.10.1420.10">
    <property type="match status" value="1"/>
</dbReference>
<gene>
    <name evidence="1" type="ORF">GOP47_0022641</name>
</gene>
<proteinExistence type="predicted"/>
<dbReference type="EMBL" id="JABFUD020000022">
    <property type="protein sequence ID" value="KAI5062102.1"/>
    <property type="molecule type" value="Genomic_DNA"/>
</dbReference>
<keyword evidence="2" id="KW-1185">Reference proteome</keyword>